<evidence type="ECO:0000256" key="1">
    <source>
        <dbReference type="SAM" id="SignalP"/>
    </source>
</evidence>
<sequence>MKNKLFCLFLFYMTASALFAQSASTKAVNDSIFKGNFYSPHHHVQLVINLYHESISVPGYEFLGKMNGYLKGDASQYLYGTWMLIDYKIQGNQAELRFTNDIGSDSQTILFTHKADNIYIYSTKNGNNVSKAVGRKLVKIADEMVFTRKTEKLP</sequence>
<organism evidence="2 3">
    <name type="scientific">Alloprevotella rava</name>
    <dbReference type="NCBI Taxonomy" id="671218"/>
    <lineage>
        <taxon>Bacteria</taxon>
        <taxon>Pseudomonadati</taxon>
        <taxon>Bacteroidota</taxon>
        <taxon>Bacteroidia</taxon>
        <taxon>Bacteroidales</taxon>
        <taxon>Prevotellaceae</taxon>
        <taxon>Alloprevotella</taxon>
    </lineage>
</organism>
<reference evidence="2 3" key="1">
    <citation type="submission" date="2020-08" db="EMBL/GenBank/DDBJ databases">
        <title>Genomic Encyclopedia of Type Strains, Phase IV (KMG-IV): sequencing the most valuable type-strain genomes for metagenomic binning, comparative biology and taxonomic classification.</title>
        <authorList>
            <person name="Goeker M."/>
        </authorList>
    </citation>
    <scope>NUCLEOTIDE SEQUENCE [LARGE SCALE GENOMIC DNA]</scope>
    <source>
        <strain evidence="2 3">DSM 22548</strain>
    </source>
</reference>
<proteinExistence type="predicted"/>
<comment type="caution">
    <text evidence="2">The sequence shown here is derived from an EMBL/GenBank/DDBJ whole genome shotgun (WGS) entry which is preliminary data.</text>
</comment>
<evidence type="ECO:0008006" key="4">
    <source>
        <dbReference type="Google" id="ProtNLM"/>
    </source>
</evidence>
<keyword evidence="1" id="KW-0732">Signal</keyword>
<name>A0A7W5YGF0_9BACT</name>
<dbReference type="AlphaFoldDB" id="A0A7W5YGF0"/>
<dbReference type="Proteomes" id="UP000541425">
    <property type="component" value="Unassembled WGS sequence"/>
</dbReference>
<evidence type="ECO:0000313" key="3">
    <source>
        <dbReference type="Proteomes" id="UP000541425"/>
    </source>
</evidence>
<feature type="chain" id="PRO_5031362736" description="DUF4251 domain-containing protein" evidence="1">
    <location>
        <begin position="21"/>
        <end position="154"/>
    </location>
</feature>
<evidence type="ECO:0000313" key="2">
    <source>
        <dbReference type="EMBL" id="MBB3703046.1"/>
    </source>
</evidence>
<dbReference type="RefSeq" id="WP_183696985.1">
    <property type="nucleotide sequence ID" value="NZ_JACICA010000007.1"/>
</dbReference>
<dbReference type="EMBL" id="JACICA010000007">
    <property type="protein sequence ID" value="MBB3703046.1"/>
    <property type="molecule type" value="Genomic_DNA"/>
</dbReference>
<feature type="signal peptide" evidence="1">
    <location>
        <begin position="1"/>
        <end position="20"/>
    </location>
</feature>
<gene>
    <name evidence="2" type="ORF">FHS60_001519</name>
</gene>
<accession>A0A7W5YGF0</accession>
<protein>
    <recommendedName>
        <fullName evidence="4">DUF4251 domain-containing protein</fullName>
    </recommendedName>
</protein>